<keyword evidence="2" id="KW-1185">Reference proteome</keyword>
<dbReference type="EMBL" id="KZ819716">
    <property type="protein sequence ID" value="PWN53629.1"/>
    <property type="molecule type" value="Genomic_DNA"/>
</dbReference>
<name>A0ACD0P6F1_9BASI</name>
<dbReference type="Proteomes" id="UP000245626">
    <property type="component" value="Unassembled WGS sequence"/>
</dbReference>
<organism evidence="1 2">
    <name type="scientific">Violaceomyces palustris</name>
    <dbReference type="NCBI Taxonomy" id="1673888"/>
    <lineage>
        <taxon>Eukaryota</taxon>
        <taxon>Fungi</taxon>
        <taxon>Dikarya</taxon>
        <taxon>Basidiomycota</taxon>
        <taxon>Ustilaginomycotina</taxon>
        <taxon>Ustilaginomycetes</taxon>
        <taxon>Violaceomycetales</taxon>
        <taxon>Violaceomycetaceae</taxon>
        <taxon>Violaceomyces</taxon>
    </lineage>
</organism>
<sequence>MAPLTFISSLSISVCPIPTSWLNKSDTSTKTSPVKSQHRSCISASHQATAHGMKNGIEESRVRMYCTSEAGAKTDNRYEHNPTSSSRET</sequence>
<evidence type="ECO:0000313" key="1">
    <source>
        <dbReference type="EMBL" id="PWN53629.1"/>
    </source>
</evidence>
<accession>A0ACD0P6F1</accession>
<proteinExistence type="predicted"/>
<evidence type="ECO:0000313" key="2">
    <source>
        <dbReference type="Proteomes" id="UP000245626"/>
    </source>
</evidence>
<protein>
    <submittedName>
        <fullName evidence="1">Uncharacterized protein</fullName>
    </submittedName>
</protein>
<reference evidence="1 2" key="1">
    <citation type="journal article" date="2018" name="Mol. Biol. Evol.">
        <title>Broad Genomic Sampling Reveals a Smut Pathogenic Ancestry of the Fungal Clade Ustilaginomycotina.</title>
        <authorList>
            <person name="Kijpornyongpan T."/>
            <person name="Mondo S.J."/>
            <person name="Barry K."/>
            <person name="Sandor L."/>
            <person name="Lee J."/>
            <person name="Lipzen A."/>
            <person name="Pangilinan J."/>
            <person name="LaButti K."/>
            <person name="Hainaut M."/>
            <person name="Henrissat B."/>
            <person name="Grigoriev I.V."/>
            <person name="Spatafora J.W."/>
            <person name="Aime M.C."/>
        </authorList>
    </citation>
    <scope>NUCLEOTIDE SEQUENCE [LARGE SCALE GENOMIC DNA]</scope>
    <source>
        <strain evidence="1 2">SA 807</strain>
    </source>
</reference>
<gene>
    <name evidence="1" type="ORF">IE53DRAFT_134118</name>
</gene>